<feature type="domain" description="C2H2-type" evidence="8">
    <location>
        <begin position="146"/>
        <end position="173"/>
    </location>
</feature>
<evidence type="ECO:0000256" key="4">
    <source>
        <dbReference type="ARBA" id="ARBA00022771"/>
    </source>
</evidence>
<comment type="caution">
    <text evidence="9">The sequence shown here is derived from an EMBL/GenBank/DDBJ whole genome shotgun (WGS) entry which is preliminary data.</text>
</comment>
<evidence type="ECO:0000259" key="8">
    <source>
        <dbReference type="PROSITE" id="PS50157"/>
    </source>
</evidence>
<evidence type="ECO:0000256" key="6">
    <source>
        <dbReference type="ARBA" id="ARBA00023242"/>
    </source>
</evidence>
<dbReference type="SUPFAM" id="SSF57667">
    <property type="entry name" value="beta-beta-alpha zinc fingers"/>
    <property type="match status" value="2"/>
</dbReference>
<dbReference type="GO" id="GO:0000981">
    <property type="term" value="F:DNA-binding transcription factor activity, RNA polymerase II-specific"/>
    <property type="evidence" value="ECO:0007669"/>
    <property type="project" value="TreeGrafter"/>
</dbReference>
<dbReference type="InterPro" id="IPR013087">
    <property type="entry name" value="Znf_C2H2_type"/>
</dbReference>
<feature type="domain" description="C2H2-type" evidence="8">
    <location>
        <begin position="211"/>
        <end position="238"/>
    </location>
</feature>
<feature type="domain" description="C2H2-type" evidence="8">
    <location>
        <begin position="239"/>
        <end position="266"/>
    </location>
</feature>
<dbReference type="PANTHER" id="PTHR24394">
    <property type="entry name" value="ZINC FINGER PROTEIN"/>
    <property type="match status" value="1"/>
</dbReference>
<keyword evidence="4 7" id="KW-0863">Zinc-finger</keyword>
<dbReference type="InterPro" id="IPR036236">
    <property type="entry name" value="Znf_C2H2_sf"/>
</dbReference>
<dbReference type="Gene3D" id="3.30.160.60">
    <property type="entry name" value="Classic Zinc Finger"/>
    <property type="match status" value="3"/>
</dbReference>
<keyword evidence="6" id="KW-0539">Nucleus</keyword>
<dbReference type="EMBL" id="JADBJN010000004">
    <property type="protein sequence ID" value="KAG5666831.1"/>
    <property type="molecule type" value="Genomic_DNA"/>
</dbReference>
<dbReference type="PROSITE" id="PS00028">
    <property type="entry name" value="ZINC_FINGER_C2H2_1"/>
    <property type="match status" value="4"/>
</dbReference>
<name>A0A9J6BAX3_POLVA</name>
<protein>
    <recommendedName>
        <fullName evidence="8">C2H2-type domain-containing protein</fullName>
    </recommendedName>
</protein>
<keyword evidence="10" id="KW-1185">Reference proteome</keyword>
<dbReference type="GO" id="GO:0005634">
    <property type="term" value="C:nucleus"/>
    <property type="evidence" value="ECO:0007669"/>
    <property type="project" value="UniProtKB-SubCell"/>
</dbReference>
<evidence type="ECO:0000256" key="2">
    <source>
        <dbReference type="ARBA" id="ARBA00022723"/>
    </source>
</evidence>
<dbReference type="Gene3D" id="1.25.40.10">
    <property type="entry name" value="Tetratricopeptide repeat domain"/>
    <property type="match status" value="1"/>
</dbReference>
<dbReference type="PANTHER" id="PTHR24394:SF29">
    <property type="entry name" value="MYONEURIN"/>
    <property type="match status" value="1"/>
</dbReference>
<dbReference type="OrthoDB" id="5305647at2759"/>
<keyword evidence="5" id="KW-0862">Zinc</keyword>
<evidence type="ECO:0000256" key="1">
    <source>
        <dbReference type="ARBA" id="ARBA00004123"/>
    </source>
</evidence>
<sequence>MQVNNEEIFKAYATEDYNKCLEYLELLPENDQNLNEIKVLKASCFVNIDNGNRIKEAHEILDEVITTDPVNSFAHFAKGLAFFKQQKLVESIEYFKKASENDTHGMVTKAMSMKLEAEELLEKQLKPTIVSTVAANVNDNKEISKVVCDICNKTFSKVYSLKRHKILHTNERNFECTLCTNKYFHKSELNRHIKRNHGENSKMEVRENKKFNCDICQKKFNFKKLLNVHKITHSKKPKMECDLCGKILISKSNLLAHMKSHINKKLKLKFKKVQKSADPEIVQASKKIKLEILSDNENSTAIIQDEVLKSHEQTVNDNNVSEMPEWNFFFKSIMHDLSNMDEKQKRQFKLKCYSLINEILD</sequence>
<dbReference type="GO" id="GO:0008270">
    <property type="term" value="F:zinc ion binding"/>
    <property type="evidence" value="ECO:0007669"/>
    <property type="project" value="UniProtKB-KW"/>
</dbReference>
<evidence type="ECO:0000256" key="7">
    <source>
        <dbReference type="PROSITE-ProRule" id="PRU00042"/>
    </source>
</evidence>
<dbReference type="InterPro" id="IPR011990">
    <property type="entry name" value="TPR-like_helical_dom_sf"/>
</dbReference>
<keyword evidence="2" id="KW-0479">Metal-binding</keyword>
<evidence type="ECO:0000313" key="9">
    <source>
        <dbReference type="EMBL" id="KAG5666831.1"/>
    </source>
</evidence>
<dbReference type="Pfam" id="PF13912">
    <property type="entry name" value="zf-C2H2_6"/>
    <property type="match status" value="1"/>
</dbReference>
<evidence type="ECO:0000256" key="5">
    <source>
        <dbReference type="ARBA" id="ARBA00022833"/>
    </source>
</evidence>
<reference evidence="9" key="1">
    <citation type="submission" date="2021-03" db="EMBL/GenBank/DDBJ databases">
        <title>Chromosome level genome of the anhydrobiotic midge Polypedilum vanderplanki.</title>
        <authorList>
            <person name="Yoshida Y."/>
            <person name="Kikawada T."/>
            <person name="Gusev O."/>
        </authorList>
    </citation>
    <scope>NUCLEOTIDE SEQUENCE</scope>
    <source>
        <strain evidence="9">NIAS01</strain>
        <tissue evidence="9">Whole body or cell culture</tissue>
    </source>
</reference>
<dbReference type="AlphaFoldDB" id="A0A9J6BAX3"/>
<accession>A0A9J6BAX3</accession>
<dbReference type="SUPFAM" id="SSF48452">
    <property type="entry name" value="TPR-like"/>
    <property type="match status" value="1"/>
</dbReference>
<gene>
    <name evidence="9" type="ORF">PVAND_014841</name>
</gene>
<dbReference type="Proteomes" id="UP001107558">
    <property type="component" value="Chromosome 4"/>
</dbReference>
<dbReference type="SMART" id="SM00355">
    <property type="entry name" value="ZnF_C2H2"/>
    <property type="match status" value="4"/>
</dbReference>
<dbReference type="FunFam" id="3.30.160.60:FF:000096">
    <property type="entry name" value="Zinc finger and BTB domain-containing protein 18 isoform 1"/>
    <property type="match status" value="1"/>
</dbReference>
<dbReference type="Pfam" id="PF00096">
    <property type="entry name" value="zf-C2H2"/>
    <property type="match status" value="2"/>
</dbReference>
<evidence type="ECO:0000313" key="10">
    <source>
        <dbReference type="Proteomes" id="UP001107558"/>
    </source>
</evidence>
<dbReference type="PROSITE" id="PS50157">
    <property type="entry name" value="ZINC_FINGER_C2H2_2"/>
    <property type="match status" value="4"/>
</dbReference>
<evidence type="ECO:0000256" key="3">
    <source>
        <dbReference type="ARBA" id="ARBA00022737"/>
    </source>
</evidence>
<comment type="subcellular location">
    <subcellularLocation>
        <location evidence="1">Nucleus</location>
    </subcellularLocation>
</comment>
<keyword evidence="3" id="KW-0677">Repeat</keyword>
<organism evidence="9 10">
    <name type="scientific">Polypedilum vanderplanki</name>
    <name type="common">Sleeping chironomid midge</name>
    <dbReference type="NCBI Taxonomy" id="319348"/>
    <lineage>
        <taxon>Eukaryota</taxon>
        <taxon>Metazoa</taxon>
        <taxon>Ecdysozoa</taxon>
        <taxon>Arthropoda</taxon>
        <taxon>Hexapoda</taxon>
        <taxon>Insecta</taxon>
        <taxon>Pterygota</taxon>
        <taxon>Neoptera</taxon>
        <taxon>Endopterygota</taxon>
        <taxon>Diptera</taxon>
        <taxon>Nematocera</taxon>
        <taxon>Chironomoidea</taxon>
        <taxon>Chironomidae</taxon>
        <taxon>Chironominae</taxon>
        <taxon>Polypedilum</taxon>
        <taxon>Polypedilum</taxon>
    </lineage>
</organism>
<feature type="domain" description="C2H2-type" evidence="8">
    <location>
        <begin position="174"/>
        <end position="201"/>
    </location>
</feature>
<proteinExistence type="predicted"/>